<keyword evidence="4" id="KW-1185">Reference proteome</keyword>
<feature type="compositionally biased region" description="Low complexity" evidence="1">
    <location>
        <begin position="330"/>
        <end position="345"/>
    </location>
</feature>
<feature type="compositionally biased region" description="Polar residues" evidence="1">
    <location>
        <begin position="346"/>
        <end position="360"/>
    </location>
</feature>
<feature type="compositionally biased region" description="Polar residues" evidence="1">
    <location>
        <begin position="262"/>
        <end position="273"/>
    </location>
</feature>
<evidence type="ECO:0000256" key="1">
    <source>
        <dbReference type="SAM" id="MobiDB-lite"/>
    </source>
</evidence>
<dbReference type="RefSeq" id="WP_404672242.1">
    <property type="nucleotide sequence ID" value="NZ_JBJDPD010000017.1"/>
</dbReference>
<evidence type="ECO:0000313" key="4">
    <source>
        <dbReference type="Proteomes" id="UP001620234"/>
    </source>
</evidence>
<evidence type="ECO:0000313" key="3">
    <source>
        <dbReference type="EMBL" id="MFK4001553.1"/>
    </source>
</evidence>
<comment type="caution">
    <text evidence="3">The sequence shown here is derived from an EMBL/GenBank/DDBJ whole genome shotgun (WGS) entry which is preliminary data.</text>
</comment>
<protein>
    <submittedName>
        <fullName evidence="3">Uncharacterized protein</fullName>
    </submittedName>
</protein>
<organism evidence="3 4">
    <name type="scientific">Psychrobacter namhaensis</name>
    <dbReference type="NCBI Taxonomy" id="292734"/>
    <lineage>
        <taxon>Bacteria</taxon>
        <taxon>Pseudomonadati</taxon>
        <taxon>Pseudomonadota</taxon>
        <taxon>Gammaproteobacteria</taxon>
        <taxon>Moraxellales</taxon>
        <taxon>Moraxellaceae</taxon>
        <taxon>Psychrobacter</taxon>
    </lineage>
</organism>
<gene>
    <name evidence="3" type="ORF">ACI2I3_09430</name>
</gene>
<dbReference type="EMBL" id="JBJDPD010000017">
    <property type="protein sequence ID" value="MFK4001553.1"/>
    <property type="molecule type" value="Genomic_DNA"/>
</dbReference>
<feature type="region of interest" description="Disordered" evidence="1">
    <location>
        <begin position="201"/>
        <end position="369"/>
    </location>
</feature>
<dbReference type="Gene3D" id="3.30.70.1070">
    <property type="entry name" value="Sporulation related repeat"/>
    <property type="match status" value="1"/>
</dbReference>
<accession>A0ABW8L9Y3</accession>
<feature type="compositionally biased region" description="Basic and acidic residues" evidence="1">
    <location>
        <begin position="289"/>
        <end position="306"/>
    </location>
</feature>
<proteinExistence type="predicted"/>
<keyword evidence="2" id="KW-1133">Transmembrane helix</keyword>
<keyword evidence="2" id="KW-0812">Transmembrane</keyword>
<reference evidence="3 4" key="1">
    <citation type="submission" date="2024-11" db="EMBL/GenBank/DDBJ databases">
        <title>The Natural Products Discovery Center: Release of the First 8490 Sequenced Strains for Exploring Actinobacteria Biosynthetic Diversity.</title>
        <authorList>
            <person name="Kalkreuter E."/>
            <person name="Kautsar S.A."/>
            <person name="Yang D."/>
            <person name="Bader C.D."/>
            <person name="Teijaro C.N."/>
            <person name="Fluegel L."/>
            <person name="Davis C.M."/>
            <person name="Simpson J.R."/>
            <person name="Lauterbach L."/>
            <person name="Steele A.D."/>
            <person name="Gui C."/>
            <person name="Meng S."/>
            <person name="Li G."/>
            <person name="Viehrig K."/>
            <person name="Ye F."/>
            <person name="Su P."/>
            <person name="Kiefer A.F."/>
            <person name="Nichols A."/>
            <person name="Cepeda A.J."/>
            <person name="Yan W."/>
            <person name="Fan B."/>
            <person name="Jiang Y."/>
            <person name="Adhikari A."/>
            <person name="Zheng C.-J."/>
            <person name="Schuster L."/>
            <person name="Cowan T.M."/>
            <person name="Smanski M.J."/>
            <person name="Chevrette M.G."/>
            <person name="De Carvalho L.P.S."/>
            <person name="Shen B."/>
        </authorList>
    </citation>
    <scope>NUCLEOTIDE SEQUENCE [LARGE SCALE GENOMIC DNA]</scope>
    <source>
        <strain evidence="3 4">NPDC077433</strain>
    </source>
</reference>
<keyword evidence="2" id="KW-0472">Membrane</keyword>
<dbReference type="Proteomes" id="UP001620234">
    <property type="component" value="Unassembled WGS sequence"/>
</dbReference>
<sequence>MAASRSTTRTARQSYRRQALIWLIMTLLLGVVTALVWMLSQTPALGAKIENAPISAPETLSNELEQPLKIESLHELDTDVQPISFDATVRDLRNYPDEFKDKRYLLANKGKWTVQVMNVTENEVIVSYLEGREDRDKFAYFRYLDDANQVRYMLTYGIMSSPQEAVGAAKLIDFKLPDNVRVLPEEINRYVSIIDNYERPDPVKDLSTKRTRSVNLNPTKREVPVRQQTQNASSGDSNQAVSNNDNRSSQDAANDNNEESIRQSADTSATLSVSEERIVGYEGQAPADKTSKDKDSVKKPAQDTKKPAASATDSNSTKKPPVVPTPKPPSNTNNTNSVSKSDNTNASKANSSPKTSSDSIKTLIEDKSN</sequence>
<feature type="transmembrane region" description="Helical" evidence="2">
    <location>
        <begin position="20"/>
        <end position="39"/>
    </location>
</feature>
<dbReference type="InterPro" id="IPR036680">
    <property type="entry name" value="SPOR-like_sf"/>
</dbReference>
<evidence type="ECO:0000256" key="2">
    <source>
        <dbReference type="SAM" id="Phobius"/>
    </source>
</evidence>
<name>A0ABW8L9Y3_9GAMM</name>
<feature type="compositionally biased region" description="Polar residues" evidence="1">
    <location>
        <begin position="226"/>
        <end position="255"/>
    </location>
</feature>